<evidence type="ECO:0000313" key="5">
    <source>
        <dbReference type="Proteomes" id="UP000321886"/>
    </source>
</evidence>
<organism evidence="4 5">
    <name type="scientific">Halobacillus faecis</name>
    <dbReference type="NCBI Taxonomy" id="360184"/>
    <lineage>
        <taxon>Bacteria</taxon>
        <taxon>Bacillati</taxon>
        <taxon>Bacillota</taxon>
        <taxon>Bacilli</taxon>
        <taxon>Bacillales</taxon>
        <taxon>Bacillaceae</taxon>
        <taxon>Halobacillus</taxon>
    </lineage>
</organism>
<dbReference type="SUPFAM" id="SSF55797">
    <property type="entry name" value="PR-1-like"/>
    <property type="match status" value="1"/>
</dbReference>
<proteinExistence type="predicted"/>
<feature type="compositionally biased region" description="Basic and acidic residues" evidence="1">
    <location>
        <begin position="123"/>
        <end position="134"/>
    </location>
</feature>
<evidence type="ECO:0000313" key="4">
    <source>
        <dbReference type="EMBL" id="GEN53323.1"/>
    </source>
</evidence>
<dbReference type="PANTHER" id="PTHR31157:SF1">
    <property type="entry name" value="SCP DOMAIN-CONTAINING PROTEIN"/>
    <property type="match status" value="1"/>
</dbReference>
<feature type="domain" description="SCP" evidence="3">
    <location>
        <begin position="146"/>
        <end position="258"/>
    </location>
</feature>
<comment type="caution">
    <text evidence="4">The sequence shown here is derived from an EMBL/GenBank/DDBJ whole genome shotgun (WGS) entry which is preliminary data.</text>
</comment>
<dbReference type="PANTHER" id="PTHR31157">
    <property type="entry name" value="SCP DOMAIN-CONTAINING PROTEIN"/>
    <property type="match status" value="1"/>
</dbReference>
<dbReference type="InterPro" id="IPR035940">
    <property type="entry name" value="CAP_sf"/>
</dbReference>
<protein>
    <recommendedName>
        <fullName evidence="3">SCP domain-containing protein</fullName>
    </recommendedName>
</protein>
<gene>
    <name evidence="4" type="ORF">HFA01_15850</name>
</gene>
<dbReference type="Proteomes" id="UP000321886">
    <property type="component" value="Unassembled WGS sequence"/>
</dbReference>
<dbReference type="NCBIfam" id="TIGR02909">
    <property type="entry name" value="spore_YkwD"/>
    <property type="match status" value="1"/>
</dbReference>
<dbReference type="AlphaFoldDB" id="A0A511WSV5"/>
<dbReference type="PROSITE" id="PS51257">
    <property type="entry name" value="PROKAR_LIPOPROTEIN"/>
    <property type="match status" value="1"/>
</dbReference>
<feature type="signal peptide" evidence="2">
    <location>
        <begin position="1"/>
        <end position="19"/>
    </location>
</feature>
<feature type="region of interest" description="Disordered" evidence="1">
    <location>
        <begin position="29"/>
        <end position="141"/>
    </location>
</feature>
<keyword evidence="2" id="KW-0732">Signal</keyword>
<evidence type="ECO:0000256" key="1">
    <source>
        <dbReference type="SAM" id="MobiDB-lite"/>
    </source>
</evidence>
<dbReference type="Gene3D" id="3.40.33.10">
    <property type="entry name" value="CAP"/>
    <property type="match status" value="1"/>
</dbReference>
<evidence type="ECO:0000259" key="3">
    <source>
        <dbReference type="Pfam" id="PF00188"/>
    </source>
</evidence>
<evidence type="ECO:0000256" key="2">
    <source>
        <dbReference type="SAM" id="SignalP"/>
    </source>
</evidence>
<name>A0A511WSV5_9BACI</name>
<dbReference type="InterPro" id="IPR014258">
    <property type="entry name" value="CAP_domain_YkwD-like"/>
</dbReference>
<dbReference type="InterPro" id="IPR014044">
    <property type="entry name" value="CAP_dom"/>
</dbReference>
<dbReference type="EMBL" id="BJYD01000012">
    <property type="protein sequence ID" value="GEN53323.1"/>
    <property type="molecule type" value="Genomic_DNA"/>
</dbReference>
<keyword evidence="5" id="KW-1185">Reference proteome</keyword>
<dbReference type="Pfam" id="PF00188">
    <property type="entry name" value="CAP"/>
    <property type="match status" value="1"/>
</dbReference>
<accession>A0A511WSV5</accession>
<feature type="chain" id="PRO_5039465345" description="SCP domain-containing protein" evidence="2">
    <location>
        <begin position="20"/>
        <end position="261"/>
    </location>
</feature>
<dbReference type="RefSeq" id="WP_371860319.1">
    <property type="nucleotide sequence ID" value="NZ_BJYD01000012.1"/>
</dbReference>
<dbReference type="CDD" id="cd05379">
    <property type="entry name" value="CAP_bacterial"/>
    <property type="match status" value="1"/>
</dbReference>
<sequence length="261" mass="29178">MKKKWFILFAALMMIAMLAACNTSEERARESQRNNLNQVSFGPEDQGMQGDGNQPREMDPGAYGQNRFDANIPFEGMNPTGPNGSIQGPYFFDQDGRYSQDGRYTQEPQGGDQAQRQTPDQAEQNRDNTARESDEATGDFQQQVIDLTNKAREKNGLKPLKNSNDVEEVAQTKSEDMAKNDYFSHTSPTYGSPFDMLREFGVDYSTAAENIAAGQQSPQSVVDGWLNSSGHRKNIMNKNVTHIGVGYAKDGNYWVQMFIAK</sequence>
<reference evidence="4 5" key="1">
    <citation type="submission" date="2019-07" db="EMBL/GenBank/DDBJ databases">
        <title>Whole genome shotgun sequence of Halobacillus faecis NBRC 103569.</title>
        <authorList>
            <person name="Hosoyama A."/>
            <person name="Uohara A."/>
            <person name="Ohji S."/>
            <person name="Ichikawa N."/>
        </authorList>
    </citation>
    <scope>NUCLEOTIDE SEQUENCE [LARGE SCALE GENOMIC DNA]</scope>
    <source>
        <strain evidence="4 5">NBRC 103569</strain>
    </source>
</reference>
<feature type="compositionally biased region" description="Polar residues" evidence="1">
    <location>
        <begin position="102"/>
        <end position="122"/>
    </location>
</feature>